<dbReference type="STRING" id="7868.ENSCMIP00000001791"/>
<dbReference type="AlphaFoldDB" id="A0A4W3GEM9"/>
<reference evidence="1" key="4">
    <citation type="submission" date="2025-08" db="UniProtKB">
        <authorList>
            <consortium name="Ensembl"/>
        </authorList>
    </citation>
    <scope>IDENTIFICATION</scope>
</reference>
<organism evidence="1 2">
    <name type="scientific">Callorhinchus milii</name>
    <name type="common">Ghost shark</name>
    <dbReference type="NCBI Taxonomy" id="7868"/>
    <lineage>
        <taxon>Eukaryota</taxon>
        <taxon>Metazoa</taxon>
        <taxon>Chordata</taxon>
        <taxon>Craniata</taxon>
        <taxon>Vertebrata</taxon>
        <taxon>Chondrichthyes</taxon>
        <taxon>Holocephali</taxon>
        <taxon>Chimaeriformes</taxon>
        <taxon>Callorhinchidae</taxon>
        <taxon>Callorhinchus</taxon>
    </lineage>
</organism>
<keyword evidence="2" id="KW-1185">Reference proteome</keyword>
<protein>
    <recommendedName>
        <fullName evidence="3">EF-hand domain-containing protein</fullName>
    </recommendedName>
</protein>
<reference evidence="2" key="1">
    <citation type="journal article" date="2006" name="Science">
        <title>Ancient noncoding elements conserved in the human genome.</title>
        <authorList>
            <person name="Venkatesh B."/>
            <person name="Kirkness E.F."/>
            <person name="Loh Y.H."/>
            <person name="Halpern A.L."/>
            <person name="Lee A.P."/>
            <person name="Johnson J."/>
            <person name="Dandona N."/>
            <person name="Viswanathan L.D."/>
            <person name="Tay A."/>
            <person name="Venter J.C."/>
            <person name="Strausberg R.L."/>
            <person name="Brenner S."/>
        </authorList>
    </citation>
    <scope>NUCLEOTIDE SEQUENCE [LARGE SCALE GENOMIC DNA]</scope>
</reference>
<evidence type="ECO:0000313" key="2">
    <source>
        <dbReference type="Proteomes" id="UP000314986"/>
    </source>
</evidence>
<evidence type="ECO:0000313" key="1">
    <source>
        <dbReference type="Ensembl" id="ENSCMIP00000001791.1"/>
    </source>
</evidence>
<sequence length="109" mass="12535">EVFAIIQNPNSDKHLRIRGFGDLLPGWGERALILFLFIQLQKLTKYLDPKNLGKISFRNFCHGVFAIKGCEELLNDGVCEPSVLLPPYQAEYEDYYYQVPTVRAPHTVH</sequence>
<dbReference type="InParanoid" id="A0A4W3GEM9"/>
<dbReference type="Proteomes" id="UP000314986">
    <property type="component" value="Unassembled WGS sequence"/>
</dbReference>
<reference evidence="1" key="5">
    <citation type="submission" date="2025-09" db="UniProtKB">
        <authorList>
            <consortium name="Ensembl"/>
        </authorList>
    </citation>
    <scope>IDENTIFICATION</scope>
</reference>
<accession>A0A4W3GEM9</accession>
<proteinExistence type="predicted"/>
<name>A0A4W3GEM9_CALMI</name>
<dbReference type="Ensembl" id="ENSCMIT00000001862.1">
    <property type="protein sequence ID" value="ENSCMIP00000001791.1"/>
    <property type="gene ID" value="ENSCMIG00000001118.1"/>
</dbReference>
<reference evidence="2" key="3">
    <citation type="journal article" date="2014" name="Nature">
        <title>Elephant shark genome provides unique insights into gnathostome evolution.</title>
        <authorList>
            <consortium name="International Elephant Shark Genome Sequencing Consortium"/>
            <person name="Venkatesh B."/>
            <person name="Lee A.P."/>
            <person name="Ravi V."/>
            <person name="Maurya A.K."/>
            <person name="Lian M.M."/>
            <person name="Swann J.B."/>
            <person name="Ohta Y."/>
            <person name="Flajnik M.F."/>
            <person name="Sutoh Y."/>
            <person name="Kasahara M."/>
            <person name="Hoon S."/>
            <person name="Gangu V."/>
            <person name="Roy S.W."/>
            <person name="Irimia M."/>
            <person name="Korzh V."/>
            <person name="Kondrychyn I."/>
            <person name="Lim Z.W."/>
            <person name="Tay B.H."/>
            <person name="Tohari S."/>
            <person name="Kong K.W."/>
            <person name="Ho S."/>
            <person name="Lorente-Galdos B."/>
            <person name="Quilez J."/>
            <person name="Marques-Bonet T."/>
            <person name="Raney B.J."/>
            <person name="Ingham P.W."/>
            <person name="Tay A."/>
            <person name="Hillier L.W."/>
            <person name="Minx P."/>
            <person name="Boehm T."/>
            <person name="Wilson R.K."/>
            <person name="Brenner S."/>
            <person name="Warren W.C."/>
        </authorList>
    </citation>
    <scope>NUCLEOTIDE SEQUENCE [LARGE SCALE GENOMIC DNA]</scope>
</reference>
<reference evidence="2" key="2">
    <citation type="journal article" date="2007" name="PLoS Biol.">
        <title>Survey sequencing and comparative analysis of the elephant shark (Callorhinchus milii) genome.</title>
        <authorList>
            <person name="Venkatesh B."/>
            <person name="Kirkness E.F."/>
            <person name="Loh Y.H."/>
            <person name="Halpern A.L."/>
            <person name="Lee A.P."/>
            <person name="Johnson J."/>
            <person name="Dandona N."/>
            <person name="Viswanathan L.D."/>
            <person name="Tay A."/>
            <person name="Venter J.C."/>
            <person name="Strausberg R.L."/>
            <person name="Brenner S."/>
        </authorList>
    </citation>
    <scope>NUCLEOTIDE SEQUENCE [LARGE SCALE GENOMIC DNA]</scope>
</reference>
<evidence type="ECO:0008006" key="3">
    <source>
        <dbReference type="Google" id="ProtNLM"/>
    </source>
</evidence>